<dbReference type="InterPro" id="IPR051092">
    <property type="entry name" value="FYVE_RhoGEF_PH"/>
</dbReference>
<dbReference type="RefSeq" id="XP_004356782.1">
    <property type="nucleotide sequence ID" value="XM_004356729.1"/>
</dbReference>
<dbReference type="InterPro" id="IPR000219">
    <property type="entry name" value="DH_dom"/>
</dbReference>
<feature type="compositionally biased region" description="Low complexity" evidence="1">
    <location>
        <begin position="91"/>
        <end position="176"/>
    </location>
</feature>
<dbReference type="GeneID" id="14925914"/>
<dbReference type="AlphaFoldDB" id="L8HI39"/>
<organism evidence="3 4">
    <name type="scientific">Acanthamoeba castellanii (strain ATCC 30010 / Neff)</name>
    <dbReference type="NCBI Taxonomy" id="1257118"/>
    <lineage>
        <taxon>Eukaryota</taxon>
        <taxon>Amoebozoa</taxon>
        <taxon>Discosea</taxon>
        <taxon>Longamoebia</taxon>
        <taxon>Centramoebida</taxon>
        <taxon>Acanthamoebidae</taxon>
        <taxon>Acanthamoeba</taxon>
    </lineage>
</organism>
<evidence type="ECO:0000313" key="4">
    <source>
        <dbReference type="Proteomes" id="UP000011083"/>
    </source>
</evidence>
<evidence type="ECO:0000259" key="2">
    <source>
        <dbReference type="PROSITE" id="PS50010"/>
    </source>
</evidence>
<feature type="region of interest" description="Disordered" evidence="1">
    <location>
        <begin position="471"/>
        <end position="517"/>
    </location>
</feature>
<feature type="compositionally biased region" description="Acidic residues" evidence="1">
    <location>
        <begin position="720"/>
        <end position="737"/>
    </location>
</feature>
<dbReference type="STRING" id="1257118.L8HI39"/>
<feature type="compositionally biased region" description="Pro residues" evidence="1">
    <location>
        <begin position="80"/>
        <end position="90"/>
    </location>
</feature>
<feature type="domain" description="DH" evidence="2">
    <location>
        <begin position="776"/>
        <end position="959"/>
    </location>
</feature>
<dbReference type="KEGG" id="acan:ACA1_175570"/>
<dbReference type="GO" id="GO:0005737">
    <property type="term" value="C:cytoplasm"/>
    <property type="evidence" value="ECO:0007669"/>
    <property type="project" value="TreeGrafter"/>
</dbReference>
<dbReference type="GO" id="GO:0005085">
    <property type="term" value="F:guanyl-nucleotide exchange factor activity"/>
    <property type="evidence" value="ECO:0007669"/>
    <property type="project" value="InterPro"/>
</dbReference>
<dbReference type="SMART" id="SM00325">
    <property type="entry name" value="RhoGEF"/>
    <property type="match status" value="1"/>
</dbReference>
<accession>L8HI39</accession>
<feature type="compositionally biased region" description="Basic and acidic residues" evidence="1">
    <location>
        <begin position="489"/>
        <end position="500"/>
    </location>
</feature>
<feature type="compositionally biased region" description="Low complexity" evidence="1">
    <location>
        <begin position="673"/>
        <end position="698"/>
    </location>
</feature>
<name>L8HI39_ACACF</name>
<dbReference type="Gene3D" id="2.30.29.30">
    <property type="entry name" value="Pleckstrin-homology domain (PH domain)/Phosphotyrosine-binding domain (PTB)"/>
    <property type="match status" value="2"/>
</dbReference>
<dbReference type="SUPFAM" id="SSF48065">
    <property type="entry name" value="DBL homology domain (DH-domain)"/>
    <property type="match status" value="1"/>
</dbReference>
<feature type="region of interest" description="Disordered" evidence="1">
    <location>
        <begin position="718"/>
        <end position="772"/>
    </location>
</feature>
<dbReference type="OrthoDB" id="2272012at2759"/>
<keyword evidence="4" id="KW-1185">Reference proteome</keyword>
<protein>
    <submittedName>
        <fullName evidence="3">RhoGEF domain containing protein</fullName>
    </submittedName>
</protein>
<dbReference type="VEuPathDB" id="AmoebaDB:ACA1_175570"/>
<evidence type="ECO:0000256" key="1">
    <source>
        <dbReference type="SAM" id="MobiDB-lite"/>
    </source>
</evidence>
<dbReference type="PROSITE" id="PS50010">
    <property type="entry name" value="DH_2"/>
    <property type="match status" value="1"/>
</dbReference>
<feature type="region of interest" description="Disordered" evidence="1">
    <location>
        <begin position="386"/>
        <end position="445"/>
    </location>
</feature>
<dbReference type="SUPFAM" id="SSF50729">
    <property type="entry name" value="PH domain-like"/>
    <property type="match status" value="1"/>
</dbReference>
<dbReference type="Proteomes" id="UP000011083">
    <property type="component" value="Unassembled WGS sequence"/>
</dbReference>
<dbReference type="InterPro" id="IPR002404">
    <property type="entry name" value="IRS_PTB"/>
</dbReference>
<feature type="compositionally biased region" description="Low complexity" evidence="1">
    <location>
        <begin position="39"/>
        <end position="61"/>
    </location>
</feature>
<dbReference type="PANTHER" id="PTHR12673">
    <property type="entry name" value="FACIOGENITAL DYSPLASIA PROTEIN"/>
    <property type="match status" value="1"/>
</dbReference>
<dbReference type="InterPro" id="IPR011993">
    <property type="entry name" value="PH-like_dom_sf"/>
</dbReference>
<dbReference type="OMA" id="FPNTERT"/>
<dbReference type="Pfam" id="PF00621">
    <property type="entry name" value="RhoGEF"/>
    <property type="match status" value="1"/>
</dbReference>
<dbReference type="InterPro" id="IPR035899">
    <property type="entry name" value="DBL_dom_sf"/>
</dbReference>
<proteinExistence type="predicted"/>
<dbReference type="CDD" id="cd00160">
    <property type="entry name" value="RhoGEF"/>
    <property type="match status" value="1"/>
</dbReference>
<evidence type="ECO:0000313" key="3">
    <source>
        <dbReference type="EMBL" id="ELR24882.1"/>
    </source>
</evidence>
<feature type="compositionally biased region" description="Polar residues" evidence="1">
    <location>
        <begin position="22"/>
        <end position="33"/>
    </location>
</feature>
<dbReference type="PANTHER" id="PTHR12673:SF159">
    <property type="entry name" value="LD03170P"/>
    <property type="match status" value="1"/>
</dbReference>
<feature type="compositionally biased region" description="Low complexity" evidence="1">
    <location>
        <begin position="415"/>
        <end position="431"/>
    </location>
</feature>
<reference evidence="3 4" key="1">
    <citation type="journal article" date="2013" name="Genome Biol.">
        <title>Genome of Acanthamoeba castellanii highlights extensive lateral gene transfer and early evolution of tyrosine kinase signaling.</title>
        <authorList>
            <person name="Clarke M."/>
            <person name="Lohan A.J."/>
            <person name="Liu B."/>
            <person name="Lagkouvardos I."/>
            <person name="Roy S."/>
            <person name="Zafar N."/>
            <person name="Bertelli C."/>
            <person name="Schilde C."/>
            <person name="Kianianmomeni A."/>
            <person name="Burglin T.R."/>
            <person name="Frech C."/>
            <person name="Turcotte B."/>
            <person name="Kopec K.O."/>
            <person name="Synnott J.M."/>
            <person name="Choo C."/>
            <person name="Paponov I."/>
            <person name="Finkler A."/>
            <person name="Soon Heng Tan C."/>
            <person name="Hutchins A.P."/>
            <person name="Weinmeier T."/>
            <person name="Rattei T."/>
            <person name="Chu J.S."/>
            <person name="Gimenez G."/>
            <person name="Irimia M."/>
            <person name="Rigden D.J."/>
            <person name="Fitzpatrick D.A."/>
            <person name="Lorenzo-Morales J."/>
            <person name="Bateman A."/>
            <person name="Chiu C.H."/>
            <person name="Tang P."/>
            <person name="Hegemann P."/>
            <person name="Fromm H."/>
            <person name="Raoult D."/>
            <person name="Greub G."/>
            <person name="Miranda-Saavedra D."/>
            <person name="Chen N."/>
            <person name="Nash P."/>
            <person name="Ginger M.L."/>
            <person name="Horn M."/>
            <person name="Schaap P."/>
            <person name="Caler L."/>
            <person name="Loftus B."/>
        </authorList>
    </citation>
    <scope>NUCLEOTIDE SEQUENCE [LARGE SCALE GENOMIC DNA]</scope>
    <source>
        <strain evidence="3 4">Neff</strain>
    </source>
</reference>
<dbReference type="EMBL" id="KB007811">
    <property type="protein sequence ID" value="ELR24882.1"/>
    <property type="molecule type" value="Genomic_DNA"/>
</dbReference>
<feature type="compositionally biased region" description="Gly residues" evidence="1">
    <location>
        <begin position="311"/>
        <end position="320"/>
    </location>
</feature>
<dbReference type="Pfam" id="PF02174">
    <property type="entry name" value="IRS"/>
    <property type="match status" value="1"/>
</dbReference>
<feature type="region of interest" description="Disordered" evidence="1">
    <location>
        <begin position="633"/>
        <end position="700"/>
    </location>
</feature>
<gene>
    <name evidence="3" type="ORF">ACA1_175570</name>
</gene>
<feature type="compositionally biased region" description="Basic and acidic residues" evidence="1">
    <location>
        <begin position="633"/>
        <end position="651"/>
    </location>
</feature>
<sequence>MAATRNVAAMATLRRPAPPTPHGTTSSSASTLNAMLDKSSTSTASTSSLSSSSSASSSLSPQQPPAPPTAAKPRLARPGKPLPGLPPTPVGPAATAAPAATSTPDPSTPRQEQEQEPQPASDAATSTPAPLASASSKPPVSEAAAPMPTPAADAAAAATETESSSDGAAAGGAAPSSPSPLARPPALTAKKPLVPARRPGSQTISSSPAAPSSPATVPHSPLASSSSSASTSTSASENSSPSTPTPSLKLTPSSPSSSGDTIPTSAHAANHQQQVMKSADSPRASAMAGADVSKSTAAAAEQACQSPRRTSGGGSSGGSGPSFMPGLGSTISTSSLLSVFSSSSAGATVDDLEKRLRKVKEKREKLIKELKRLDDEEKELEEKLKEALEDGGSGRKKSSRRGSQIVRVDNSNSNGAATPSLGSASSLTLASPGGGGAAGSSGSAVGSLGSAGSGISGAGGTLHRRMGSLVGMTKGPKKKKKGSTLTLFNDKDKEQREKADAGAPGPPSGGSSASAHDINAPRQFYCNRAGSVTFKVEKNWDVASAPPIKKYAREVRRKKTMLYIDSTSIQVMVPEEKTAKFPLADIKHVGHSVKQFYMVVGKPRRKNVEMFEFKTKEGQDIFDWVVALKNEEKRQKEKEKEKEKEKAKDADAESQAPPQSQPDGAEQKADVDSSAATSEAQQAEVPTPEPTAAAQAPASDRTDLVRWSVAFIAPIVLDNDTQEADDGDDEEDADEESSGSSIILGRGESEEDTGELTISSPQSIPKSPTPAKKVDIHRETLLELLATERNYNADLDLVVEVWMAKLKESRMVEPADMSAIFSNIEQIRNLNKVLFNSLEGLDTLPMESLNVGERFQTFIAYLKLYTQYCSNYEIAHSRLISLKEAKWELPPFLESIQSRKECKNLDLESYLIKPMQRLTKYPLLIQALLRHTPPTHPDYDNLARCYDGVQKVVLTVNENKRKNENLTKLVQIQQQFLEPGLKLVEATRKFLREGTFPRVVLGTTIIKNCTVLLFNDIVVLAVKKKNKYQAKSGKITLRGSYVWEDRAVKFGFTLVGREAADKITTMWMDEVSQALVQLPHNSLIGGSSSPATAEKFVRSEGGKE</sequence>
<dbReference type="Gene3D" id="1.20.900.10">
    <property type="entry name" value="Dbl homology (DH) domain"/>
    <property type="match status" value="1"/>
</dbReference>
<feature type="compositionally biased region" description="Low complexity" evidence="1">
    <location>
        <begin position="205"/>
        <end position="265"/>
    </location>
</feature>
<feature type="compositionally biased region" description="Polar residues" evidence="1">
    <location>
        <begin position="756"/>
        <end position="766"/>
    </location>
</feature>
<feature type="region of interest" description="Disordered" evidence="1">
    <location>
        <begin position="1"/>
        <end position="331"/>
    </location>
</feature>
<feature type="compositionally biased region" description="Low complexity" evidence="1">
    <location>
        <begin position="321"/>
        <end position="331"/>
    </location>
</feature>